<feature type="region of interest" description="Disordered" evidence="1">
    <location>
        <begin position="125"/>
        <end position="160"/>
    </location>
</feature>
<evidence type="ECO:0000256" key="1">
    <source>
        <dbReference type="SAM" id="MobiDB-lite"/>
    </source>
</evidence>
<name>A0A915D3C6_9BILA</name>
<keyword evidence="2" id="KW-1185">Reference proteome</keyword>
<sequence length="250" mass="27823">MLHPYHLFLTSPHVIMAFAQKFIHIAAKLSSNCTTAQASTTKNSCFRGTAGKYSAPTPPQLYPPLINYSNDPATSTLFHWHNYWQQQQQQQAVAVGNQQQQDSYYSNNYPAAPAQPYISTSIEASCPSKNVPSKSSSLSQSNIHSFQPLHSKPKTRRRASTASLVPNMEVMVEHHQRQRPASLQHQHPNSMLPPQTPISAPVCGFNGRTIKFESSTPTNLEDINHNFQPPASALCSETTKWTSNNHKAPF</sequence>
<dbReference type="WBParaSite" id="jg14984">
    <property type="protein sequence ID" value="jg14984"/>
    <property type="gene ID" value="jg14984"/>
</dbReference>
<protein>
    <submittedName>
        <fullName evidence="3">Uncharacterized protein</fullName>
    </submittedName>
</protein>
<dbReference type="Proteomes" id="UP000887574">
    <property type="component" value="Unplaced"/>
</dbReference>
<organism evidence="2 3">
    <name type="scientific">Ditylenchus dipsaci</name>
    <dbReference type="NCBI Taxonomy" id="166011"/>
    <lineage>
        <taxon>Eukaryota</taxon>
        <taxon>Metazoa</taxon>
        <taxon>Ecdysozoa</taxon>
        <taxon>Nematoda</taxon>
        <taxon>Chromadorea</taxon>
        <taxon>Rhabditida</taxon>
        <taxon>Tylenchina</taxon>
        <taxon>Tylenchomorpha</taxon>
        <taxon>Sphaerularioidea</taxon>
        <taxon>Anguinidae</taxon>
        <taxon>Anguininae</taxon>
        <taxon>Ditylenchus</taxon>
    </lineage>
</organism>
<evidence type="ECO:0000313" key="3">
    <source>
        <dbReference type="WBParaSite" id="jg14984"/>
    </source>
</evidence>
<feature type="compositionally biased region" description="Low complexity" evidence="1">
    <location>
        <begin position="125"/>
        <end position="145"/>
    </location>
</feature>
<reference evidence="3" key="1">
    <citation type="submission" date="2022-11" db="UniProtKB">
        <authorList>
            <consortium name="WormBaseParasite"/>
        </authorList>
    </citation>
    <scope>IDENTIFICATION</scope>
</reference>
<dbReference type="AlphaFoldDB" id="A0A915D3C6"/>
<proteinExistence type="predicted"/>
<accession>A0A915D3C6</accession>
<evidence type="ECO:0000313" key="2">
    <source>
        <dbReference type="Proteomes" id="UP000887574"/>
    </source>
</evidence>